<sequence length="47" mass="5608">MVFLLRLTFLLLPISFLYRHRSILSIEPIELICYTAISPHYKIDIPF</sequence>
<reference evidence="1" key="1">
    <citation type="submission" date="2004-02" db="EMBL/GenBank/DDBJ databases">
        <title>The genome sequence of the enterobacterial phytopathogen Erwinia carotovora subsp. atroseptica SCRI1043 and functional genomic identification of novel virulence factors.</title>
        <authorList>
            <person name="Bell K.S."/>
            <person name="Sebaihia M."/>
            <person name="Pritchard L."/>
            <person name="Holden M."/>
            <person name="Hyman L.J."/>
            <person name="Holeva M.C."/>
            <person name="Thomson N.R."/>
            <person name="Bentley S.D."/>
            <person name="Churcher C."/>
            <person name="Mungall K."/>
            <person name="Atkin R."/>
            <person name="Bason N."/>
            <person name="Brooks K."/>
            <person name="Chillingworth T."/>
            <person name="Clark K."/>
            <person name="Doggett J."/>
            <person name="Fraser A."/>
            <person name="Hance Z."/>
            <person name="Hauser H."/>
            <person name="Jagels K."/>
            <person name="Moule S."/>
            <person name="Norbertczak H."/>
            <person name="Ormond D."/>
            <person name="Price C."/>
            <person name="Quail M.A."/>
            <person name="Sanders M."/>
            <person name="Walker D."/>
            <person name="Whitehead S."/>
            <person name="Salmond G.P.C."/>
            <person name="Birch P.R.J."/>
            <person name="Barrell B.G."/>
            <person name="Parkhill J."/>
            <person name="Toth I.K."/>
        </authorList>
    </citation>
    <scope>NUCLEOTIDE SEQUENCE</scope>
    <source>
        <strain evidence="1">SCRI1043</strain>
    </source>
</reference>
<proteinExistence type="predicted"/>
<dbReference type="AlphaFoldDB" id="Q6D385"/>
<keyword evidence="2" id="KW-1185">Reference proteome</keyword>
<organism evidence="1 2">
    <name type="scientific">Pectobacterium atrosepticum (strain SCRI 1043 / ATCC BAA-672)</name>
    <name type="common">Erwinia carotovora subsp. atroseptica</name>
    <dbReference type="NCBI Taxonomy" id="218491"/>
    <lineage>
        <taxon>Bacteria</taxon>
        <taxon>Pseudomonadati</taxon>
        <taxon>Pseudomonadota</taxon>
        <taxon>Gammaproteobacteria</taxon>
        <taxon>Enterobacterales</taxon>
        <taxon>Pectobacteriaceae</taxon>
        <taxon>Pectobacterium</taxon>
    </lineage>
</organism>
<evidence type="ECO:0000313" key="2">
    <source>
        <dbReference type="Proteomes" id="UP000007966"/>
    </source>
</evidence>
<gene>
    <name evidence="1" type="ordered locus">ECA2859</name>
</gene>
<accession>Q6D385</accession>
<dbReference type="KEGG" id="eca:ECA2859"/>
<dbReference type="HOGENOM" id="CLU_3171284_0_0_6"/>
<dbReference type="STRING" id="218491.ECA2859"/>
<evidence type="ECO:0000313" key="1">
    <source>
        <dbReference type="EMBL" id="CAG75759.1"/>
    </source>
</evidence>
<name>Q6D385_PECAS</name>
<protein>
    <submittedName>
        <fullName evidence="1">Uncharacterized protein</fullName>
    </submittedName>
</protein>
<dbReference type="Proteomes" id="UP000007966">
    <property type="component" value="Chromosome"/>
</dbReference>
<dbReference type="EMBL" id="BX950851">
    <property type="protein sequence ID" value="CAG75759.1"/>
    <property type="molecule type" value="Genomic_DNA"/>
</dbReference>